<accession>A0A4Y9SU76</accession>
<evidence type="ECO:0000313" key="3">
    <source>
        <dbReference type="Proteomes" id="UP000298438"/>
    </source>
</evidence>
<feature type="signal peptide" evidence="1">
    <location>
        <begin position="1"/>
        <end position="22"/>
    </location>
</feature>
<evidence type="ECO:0008006" key="4">
    <source>
        <dbReference type="Google" id="ProtNLM"/>
    </source>
</evidence>
<protein>
    <recommendedName>
        <fullName evidence="4">Lipoprotein</fullName>
    </recommendedName>
</protein>
<proteinExistence type="predicted"/>
<gene>
    <name evidence="2" type="ORF">E4L96_00435</name>
</gene>
<feature type="chain" id="PRO_5021378016" description="Lipoprotein" evidence="1">
    <location>
        <begin position="23"/>
        <end position="144"/>
    </location>
</feature>
<dbReference type="AlphaFoldDB" id="A0A4Y9SU76"/>
<sequence length="144" mass="15956">MSRMRAAVLALVIVLAAGCAWAALAPVPAAPNNEEIFTIPAGTWDKRMEGDRSDILPRVIHLTLKLNDVLVVRNQDKVPQTVGPVLIMPGQQFRMPFSVASENQFDCTAHSDGQLTVLVDDFPEPGLARLAWRLRRAFPWLNSR</sequence>
<evidence type="ECO:0000313" key="2">
    <source>
        <dbReference type="EMBL" id="TFW30260.1"/>
    </source>
</evidence>
<keyword evidence="3" id="KW-1185">Reference proteome</keyword>
<comment type="caution">
    <text evidence="2">The sequence shown here is derived from an EMBL/GenBank/DDBJ whole genome shotgun (WGS) entry which is preliminary data.</text>
</comment>
<dbReference type="Proteomes" id="UP000298438">
    <property type="component" value="Unassembled WGS sequence"/>
</dbReference>
<dbReference type="EMBL" id="SPVF01000006">
    <property type="protein sequence ID" value="TFW30260.1"/>
    <property type="molecule type" value="Genomic_DNA"/>
</dbReference>
<evidence type="ECO:0000256" key="1">
    <source>
        <dbReference type="SAM" id="SignalP"/>
    </source>
</evidence>
<keyword evidence="1" id="KW-0732">Signal</keyword>
<dbReference type="PROSITE" id="PS51257">
    <property type="entry name" value="PROKAR_LIPOPROTEIN"/>
    <property type="match status" value="1"/>
</dbReference>
<name>A0A4Y9SU76_9BURK</name>
<reference evidence="2 3" key="1">
    <citation type="submission" date="2019-03" db="EMBL/GenBank/DDBJ databases">
        <title>Draft Genome Sequence of Massilia arenosa sp. nov., a Novel Massilia Species Isolated from a Sandy-loam Maize Soil.</title>
        <authorList>
            <person name="Raths R."/>
            <person name="Peta V."/>
            <person name="Bucking H."/>
        </authorList>
    </citation>
    <scope>NUCLEOTIDE SEQUENCE [LARGE SCALE GENOMIC DNA]</scope>
    <source>
        <strain evidence="2 3">MC02</strain>
    </source>
</reference>
<organism evidence="2 3">
    <name type="scientific">Zemynaea arenosa</name>
    <dbReference type="NCBI Taxonomy" id="2561931"/>
    <lineage>
        <taxon>Bacteria</taxon>
        <taxon>Pseudomonadati</taxon>
        <taxon>Pseudomonadota</taxon>
        <taxon>Betaproteobacteria</taxon>
        <taxon>Burkholderiales</taxon>
        <taxon>Oxalobacteraceae</taxon>
        <taxon>Telluria group</taxon>
        <taxon>Zemynaea</taxon>
    </lineage>
</organism>
<dbReference type="OrthoDB" id="7060526at2"/>